<comment type="subcellular location">
    <subcellularLocation>
        <location evidence="1">Nucleus</location>
    </subcellularLocation>
</comment>
<dbReference type="OrthoDB" id="690068at2759"/>
<dbReference type="PROSITE" id="PS50888">
    <property type="entry name" value="BHLH"/>
    <property type="match status" value="1"/>
</dbReference>
<dbReference type="Pfam" id="PF00010">
    <property type="entry name" value="HLH"/>
    <property type="match status" value="1"/>
</dbReference>
<keyword evidence="2" id="KW-0805">Transcription regulation</keyword>
<evidence type="ECO:0000256" key="2">
    <source>
        <dbReference type="ARBA" id="ARBA00023015"/>
    </source>
</evidence>
<keyword evidence="5" id="KW-0539">Nucleus</keyword>
<dbReference type="Proteomes" id="UP000737018">
    <property type="component" value="Unassembled WGS sequence"/>
</dbReference>
<evidence type="ECO:0000256" key="3">
    <source>
        <dbReference type="ARBA" id="ARBA00023125"/>
    </source>
</evidence>
<dbReference type="InterPro" id="IPR036638">
    <property type="entry name" value="HLH_DNA-bd_sf"/>
</dbReference>
<dbReference type="AlphaFoldDB" id="A0A8J4RYW7"/>
<evidence type="ECO:0000259" key="6">
    <source>
        <dbReference type="PROSITE" id="PS50888"/>
    </source>
</evidence>
<protein>
    <recommendedName>
        <fullName evidence="6">BHLH domain-containing protein</fullName>
    </recommendedName>
</protein>
<evidence type="ECO:0000256" key="5">
    <source>
        <dbReference type="ARBA" id="ARBA00023242"/>
    </source>
</evidence>
<evidence type="ECO:0000256" key="1">
    <source>
        <dbReference type="ARBA" id="ARBA00004123"/>
    </source>
</evidence>
<keyword evidence="8" id="KW-1185">Reference proteome</keyword>
<dbReference type="EMBL" id="JRKL02000035">
    <property type="protein sequence ID" value="KAF3976173.1"/>
    <property type="molecule type" value="Genomic_DNA"/>
</dbReference>
<dbReference type="SUPFAM" id="SSF47459">
    <property type="entry name" value="HLH, helix-loop-helix DNA-binding domain"/>
    <property type="match status" value="1"/>
</dbReference>
<proteinExistence type="predicted"/>
<dbReference type="Gene3D" id="4.10.280.10">
    <property type="entry name" value="Helix-loop-helix DNA-binding domain"/>
    <property type="match status" value="1"/>
</dbReference>
<evidence type="ECO:0000313" key="8">
    <source>
        <dbReference type="Proteomes" id="UP000737018"/>
    </source>
</evidence>
<dbReference type="GO" id="GO:0046983">
    <property type="term" value="F:protein dimerization activity"/>
    <property type="evidence" value="ECO:0007669"/>
    <property type="project" value="InterPro"/>
</dbReference>
<dbReference type="GO" id="GO:0003677">
    <property type="term" value="F:DNA binding"/>
    <property type="evidence" value="ECO:0007669"/>
    <property type="project" value="UniProtKB-KW"/>
</dbReference>
<dbReference type="GO" id="GO:0003700">
    <property type="term" value="F:DNA-binding transcription factor activity"/>
    <property type="evidence" value="ECO:0007669"/>
    <property type="project" value="InterPro"/>
</dbReference>
<evidence type="ECO:0000313" key="7">
    <source>
        <dbReference type="EMBL" id="KAF3976173.1"/>
    </source>
</evidence>
<dbReference type="PANTHER" id="PTHR45844:SF17">
    <property type="entry name" value="TRANSCRIPTION FACTOR BHLH131"/>
    <property type="match status" value="1"/>
</dbReference>
<keyword evidence="3" id="KW-0238">DNA-binding</keyword>
<organism evidence="7 8">
    <name type="scientific">Castanea mollissima</name>
    <name type="common">Chinese chestnut</name>
    <dbReference type="NCBI Taxonomy" id="60419"/>
    <lineage>
        <taxon>Eukaryota</taxon>
        <taxon>Viridiplantae</taxon>
        <taxon>Streptophyta</taxon>
        <taxon>Embryophyta</taxon>
        <taxon>Tracheophyta</taxon>
        <taxon>Spermatophyta</taxon>
        <taxon>Magnoliopsida</taxon>
        <taxon>eudicotyledons</taxon>
        <taxon>Gunneridae</taxon>
        <taxon>Pentapetalae</taxon>
        <taxon>rosids</taxon>
        <taxon>fabids</taxon>
        <taxon>Fagales</taxon>
        <taxon>Fagaceae</taxon>
        <taxon>Castanea</taxon>
    </lineage>
</organism>
<gene>
    <name evidence="7" type="ORF">CMV_000620</name>
</gene>
<comment type="caution">
    <text evidence="7">The sequence shown here is derived from an EMBL/GenBank/DDBJ whole genome shotgun (WGS) entry which is preliminary data.</text>
</comment>
<dbReference type="InterPro" id="IPR011598">
    <property type="entry name" value="bHLH_dom"/>
</dbReference>
<dbReference type="GO" id="GO:0005634">
    <property type="term" value="C:nucleus"/>
    <property type="evidence" value="ECO:0007669"/>
    <property type="project" value="UniProtKB-SubCell"/>
</dbReference>
<sequence length="112" mass="12807">MQQFQRYYKSGTCTIQNRFPQGVTSTNTISHKYSFSKPKSKAEAKQVAAKKHSEAERRRRMRINGQYATLRDILPNLVKVSTKIHTNSNFINSVSSIFVISIKTCETYSGKL</sequence>
<reference evidence="7" key="1">
    <citation type="submission" date="2020-03" db="EMBL/GenBank/DDBJ databases">
        <title>Castanea mollissima Vanexum genome sequencing.</title>
        <authorList>
            <person name="Staton M."/>
        </authorList>
    </citation>
    <scope>NUCLEOTIDE SEQUENCE</scope>
    <source>
        <tissue evidence="7">Leaf</tissue>
    </source>
</reference>
<evidence type="ECO:0000256" key="4">
    <source>
        <dbReference type="ARBA" id="ARBA00023163"/>
    </source>
</evidence>
<name>A0A8J4RYW7_9ROSI</name>
<keyword evidence="4" id="KW-0804">Transcription</keyword>
<dbReference type="PANTHER" id="PTHR45844">
    <property type="entry name" value="TRANSCRIPTION FACTOR BHLH30"/>
    <property type="match status" value="1"/>
</dbReference>
<feature type="domain" description="BHLH" evidence="6">
    <location>
        <begin position="47"/>
        <end position="97"/>
    </location>
</feature>
<dbReference type="InterPro" id="IPR045847">
    <property type="entry name" value="AIG1-like"/>
</dbReference>
<accession>A0A8J4RYW7</accession>